<dbReference type="OrthoDB" id="3200163at2759"/>
<comment type="caution">
    <text evidence="2">The sequence shown here is derived from an EMBL/GenBank/DDBJ whole genome shotgun (WGS) entry which is preliminary data.</text>
</comment>
<protein>
    <recommendedName>
        <fullName evidence="4">NACHT-NTPase and P-loop NTPases N-terminal domain-containing protein</fullName>
    </recommendedName>
</protein>
<accession>A0A8H4T896</accession>
<dbReference type="EMBL" id="JABFAI010000142">
    <property type="protein sequence ID" value="KAF4953114.1"/>
    <property type="molecule type" value="Genomic_DNA"/>
</dbReference>
<reference evidence="2" key="2">
    <citation type="submission" date="2020-05" db="EMBL/GenBank/DDBJ databases">
        <authorList>
            <person name="Kim H.-S."/>
            <person name="Proctor R.H."/>
            <person name="Brown D.W."/>
        </authorList>
    </citation>
    <scope>NUCLEOTIDE SEQUENCE</scope>
    <source>
        <strain evidence="2">NRRL 45417</strain>
    </source>
</reference>
<evidence type="ECO:0008006" key="4">
    <source>
        <dbReference type="Google" id="ProtNLM"/>
    </source>
</evidence>
<feature type="region of interest" description="Disordered" evidence="1">
    <location>
        <begin position="175"/>
        <end position="196"/>
    </location>
</feature>
<name>A0A8H4T896_9HYPO</name>
<keyword evidence="3" id="KW-1185">Reference proteome</keyword>
<reference evidence="2" key="1">
    <citation type="journal article" date="2020" name="BMC Genomics">
        <title>Correction to: Identification and distribution of gene clusters required for synthesis of sphingolipid metabolism inhibitors in diverse species of the filamentous fungus Fusarium.</title>
        <authorList>
            <person name="Kim H.S."/>
            <person name="Lohmar J.M."/>
            <person name="Busman M."/>
            <person name="Brown D.W."/>
            <person name="Naumann T.A."/>
            <person name="Divon H.H."/>
            <person name="Lysoe E."/>
            <person name="Uhlig S."/>
            <person name="Proctor R.H."/>
        </authorList>
    </citation>
    <scope>NUCLEOTIDE SEQUENCE</scope>
    <source>
        <strain evidence="2">NRRL 45417</strain>
    </source>
</reference>
<evidence type="ECO:0000256" key="1">
    <source>
        <dbReference type="SAM" id="MobiDB-lite"/>
    </source>
</evidence>
<proteinExistence type="predicted"/>
<sequence length="571" mass="65291">MAEILGLASSIITIVEVAGKLGTNTIRLKRLWDEVQDVPASIRRCIEQLEILAPAMEEMDYEFEKTRNMVRNDSAAKRSLEYSRKAVETLDTLVRDMETQISTAKTSRRLVAQLKVRIKLDVIEDHQQRLTSALQLLSLSQQTYLIALSRAQPEIIISEIRNWRNSEAQRQALIGPEADNQSTQGEEIQGTGSPGHFKTPASREFSLWQMESIKTLILLGMRIFDIKPDFLFLRLAFWSWSEPETSRSIEVARIWQADTGGAQQEHLSDPGFGFAFCTIPNLHTIVLEAGSVRQMLSTWSWSFSNPAVALELIKSGIARTSDFPPNFCVPRTDGTCQGETDTFIYQYFHALLNNEGSFNDWRCLARKMFLEVSPLDIVHPHDGFFWNLTGIIEALWKRQFLLLPFARWIQNAVTLWLEDLAAAGINLEEYMSLELLYSRKFRNNAVYKDTKAVMRPGARLPESGPSLVILSVGPRADDWSFSWDPCVEELSGEFWTTLEDAHIKVPGAWVEERTEDFGCIMGYHSWCLFRRAARSWSKMPSKRMRSRGLHGTKRKGRKRLRIRGMVTCEEL</sequence>
<evidence type="ECO:0000313" key="2">
    <source>
        <dbReference type="EMBL" id="KAF4953114.1"/>
    </source>
</evidence>
<evidence type="ECO:0000313" key="3">
    <source>
        <dbReference type="Proteomes" id="UP000604273"/>
    </source>
</evidence>
<dbReference type="AlphaFoldDB" id="A0A8H4T896"/>
<gene>
    <name evidence="2" type="ORF">FGADI_6264</name>
</gene>
<organism evidence="2 3">
    <name type="scientific">Fusarium gaditjirri</name>
    <dbReference type="NCBI Taxonomy" id="282569"/>
    <lineage>
        <taxon>Eukaryota</taxon>
        <taxon>Fungi</taxon>
        <taxon>Dikarya</taxon>
        <taxon>Ascomycota</taxon>
        <taxon>Pezizomycotina</taxon>
        <taxon>Sordariomycetes</taxon>
        <taxon>Hypocreomycetidae</taxon>
        <taxon>Hypocreales</taxon>
        <taxon>Nectriaceae</taxon>
        <taxon>Fusarium</taxon>
        <taxon>Fusarium nisikadoi species complex</taxon>
    </lineage>
</organism>
<dbReference type="Proteomes" id="UP000604273">
    <property type="component" value="Unassembled WGS sequence"/>
</dbReference>